<proteinExistence type="predicted"/>
<dbReference type="Gene3D" id="1.20.1740.10">
    <property type="entry name" value="Amino acid/polyamine transporter I"/>
    <property type="match status" value="1"/>
</dbReference>
<evidence type="ECO:0000256" key="2">
    <source>
        <dbReference type="ARBA" id="ARBA00022692"/>
    </source>
</evidence>
<feature type="domain" description="Amino acid permease/ SLC12A" evidence="6">
    <location>
        <begin position="14"/>
        <end position="94"/>
    </location>
</feature>
<evidence type="ECO:0000256" key="1">
    <source>
        <dbReference type="ARBA" id="ARBA00004141"/>
    </source>
</evidence>
<dbReference type="GO" id="GO:0055085">
    <property type="term" value="P:transmembrane transport"/>
    <property type="evidence" value="ECO:0007669"/>
    <property type="project" value="InterPro"/>
</dbReference>
<comment type="caution">
    <text evidence="7">The sequence shown here is derived from an EMBL/GenBank/DDBJ whole genome shotgun (WGS) entry which is preliminary data.</text>
</comment>
<organism evidence="7 8">
    <name type="scientific">Pseudomonas aeruginosa</name>
    <dbReference type="NCBI Taxonomy" id="287"/>
    <lineage>
        <taxon>Bacteria</taxon>
        <taxon>Pseudomonadati</taxon>
        <taxon>Pseudomonadota</taxon>
        <taxon>Gammaproteobacteria</taxon>
        <taxon>Pseudomonadales</taxon>
        <taxon>Pseudomonadaceae</taxon>
        <taxon>Pseudomonas</taxon>
    </lineage>
</organism>
<feature type="transmembrane region" description="Helical" evidence="5">
    <location>
        <begin position="80"/>
        <end position="99"/>
    </location>
</feature>
<evidence type="ECO:0000256" key="4">
    <source>
        <dbReference type="ARBA" id="ARBA00023136"/>
    </source>
</evidence>
<evidence type="ECO:0000256" key="3">
    <source>
        <dbReference type="ARBA" id="ARBA00022989"/>
    </source>
</evidence>
<keyword evidence="3 5" id="KW-1133">Transmembrane helix</keyword>
<feature type="transmembrane region" description="Helical" evidence="5">
    <location>
        <begin position="12"/>
        <end position="34"/>
    </location>
</feature>
<dbReference type="InterPro" id="IPR004841">
    <property type="entry name" value="AA-permease/SLC12A_dom"/>
</dbReference>
<accession>A0A367MFA7</accession>
<gene>
    <name evidence="7" type="ORF">DT376_04230</name>
</gene>
<dbReference type="InterPro" id="IPR050367">
    <property type="entry name" value="APC_superfamily"/>
</dbReference>
<keyword evidence="2 5" id="KW-0812">Transmembrane</keyword>
<dbReference type="Pfam" id="PF00324">
    <property type="entry name" value="AA_permease"/>
    <property type="match status" value="1"/>
</dbReference>
<keyword evidence="4 5" id="KW-0472">Membrane</keyword>
<sequence>MARLKRTLSLGSVVLFGIAYMTPIIVLGTFGILAETTQGHVPAAYIAASLAMFFTALSYGRMAAAFPVAGSAYTYVRKAIDSRLGFIAGWAVLLDYLFLP</sequence>
<dbReference type="AlphaFoldDB" id="A0A367MFA7"/>
<reference evidence="7 8" key="1">
    <citation type="submission" date="2018-07" db="EMBL/GenBank/DDBJ databases">
        <title>Mechanisms of high-level aminoglycoside resistance among Gram-negative pathogens in Brazil.</title>
        <authorList>
            <person name="Ballaben A.S."/>
            <person name="Darini A.L.C."/>
            <person name="Doi Y."/>
        </authorList>
    </citation>
    <scope>NUCLEOTIDE SEQUENCE [LARGE SCALE GENOMIC DNA]</scope>
    <source>
        <strain evidence="7 8">B2-305</strain>
    </source>
</reference>
<evidence type="ECO:0000313" key="8">
    <source>
        <dbReference type="Proteomes" id="UP000253594"/>
    </source>
</evidence>
<name>A0A367MFA7_PSEAI</name>
<evidence type="ECO:0000313" key="7">
    <source>
        <dbReference type="EMBL" id="RCI76100.1"/>
    </source>
</evidence>
<evidence type="ECO:0000259" key="6">
    <source>
        <dbReference type="Pfam" id="PF00324"/>
    </source>
</evidence>
<feature type="transmembrane region" description="Helical" evidence="5">
    <location>
        <begin position="40"/>
        <end position="59"/>
    </location>
</feature>
<feature type="non-terminal residue" evidence="7">
    <location>
        <position position="100"/>
    </location>
</feature>
<dbReference type="GO" id="GO:0016020">
    <property type="term" value="C:membrane"/>
    <property type="evidence" value="ECO:0007669"/>
    <property type="project" value="UniProtKB-SubCell"/>
</dbReference>
<dbReference type="Proteomes" id="UP000253594">
    <property type="component" value="Unassembled WGS sequence"/>
</dbReference>
<protein>
    <submittedName>
        <fullName evidence="7">Amino acid permease</fullName>
    </submittedName>
</protein>
<dbReference type="PANTHER" id="PTHR42770">
    <property type="entry name" value="AMINO ACID TRANSPORTER-RELATED"/>
    <property type="match status" value="1"/>
</dbReference>
<comment type="subcellular location">
    <subcellularLocation>
        <location evidence="1">Membrane</location>
        <topology evidence="1">Multi-pass membrane protein</topology>
    </subcellularLocation>
</comment>
<dbReference type="PANTHER" id="PTHR42770:SF8">
    <property type="entry name" value="PUTRESCINE IMPORTER PUUP"/>
    <property type="match status" value="1"/>
</dbReference>
<evidence type="ECO:0000256" key="5">
    <source>
        <dbReference type="SAM" id="Phobius"/>
    </source>
</evidence>
<dbReference type="EMBL" id="QORE01000077">
    <property type="protein sequence ID" value="RCI76100.1"/>
    <property type="molecule type" value="Genomic_DNA"/>
</dbReference>